<accession>A0A518KCR6</accession>
<protein>
    <submittedName>
        <fullName evidence="7">Retaining alpha-galactosidase</fullName>
        <ecNumber evidence="7">3.2.1.22</ecNumber>
    </submittedName>
</protein>
<feature type="domain" description="Glycosyl-hydrolase 97 C-terminal oligomerisation" evidence="6">
    <location>
        <begin position="550"/>
        <end position="607"/>
    </location>
</feature>
<evidence type="ECO:0000259" key="5">
    <source>
        <dbReference type="Pfam" id="PF14508"/>
    </source>
</evidence>
<evidence type="ECO:0000256" key="3">
    <source>
        <dbReference type="SAM" id="SignalP"/>
    </source>
</evidence>
<reference evidence="7 8" key="1">
    <citation type="submission" date="2019-02" db="EMBL/GenBank/DDBJ databases">
        <title>Deep-cultivation of Planctomycetes and their phenomic and genomic characterization uncovers novel biology.</title>
        <authorList>
            <person name="Wiegand S."/>
            <person name="Jogler M."/>
            <person name="Boedeker C."/>
            <person name="Pinto D."/>
            <person name="Vollmers J."/>
            <person name="Rivas-Marin E."/>
            <person name="Kohn T."/>
            <person name="Peeters S.H."/>
            <person name="Heuer A."/>
            <person name="Rast P."/>
            <person name="Oberbeckmann S."/>
            <person name="Bunk B."/>
            <person name="Jeske O."/>
            <person name="Meyerdierks A."/>
            <person name="Storesund J.E."/>
            <person name="Kallscheuer N."/>
            <person name="Luecker S."/>
            <person name="Lage O.M."/>
            <person name="Pohl T."/>
            <person name="Merkel B.J."/>
            <person name="Hornburger P."/>
            <person name="Mueller R.-W."/>
            <person name="Bruemmer F."/>
            <person name="Labrenz M."/>
            <person name="Spormann A.M."/>
            <person name="Op den Camp H."/>
            <person name="Overmann J."/>
            <person name="Amann R."/>
            <person name="Jetten M.S.M."/>
            <person name="Mascher T."/>
            <person name="Medema M.H."/>
            <person name="Devos D.P."/>
            <person name="Kaster A.-K."/>
            <person name="Ovreas L."/>
            <person name="Rohde M."/>
            <person name="Galperin M.Y."/>
            <person name="Jogler C."/>
        </authorList>
    </citation>
    <scope>NUCLEOTIDE SEQUENCE [LARGE SCALE GENOMIC DNA]</scope>
    <source>
        <strain evidence="7 8">Spa11</strain>
    </source>
</reference>
<dbReference type="InterPro" id="IPR052720">
    <property type="entry name" value="Glycosyl_hydrolase_97"/>
</dbReference>
<feature type="domain" description="Glycosyl-hydrolase 97 N-terminal" evidence="5">
    <location>
        <begin position="32"/>
        <end position="301"/>
    </location>
</feature>
<organism evidence="7 8">
    <name type="scientific">Botrimarina mediterranea</name>
    <dbReference type="NCBI Taxonomy" id="2528022"/>
    <lineage>
        <taxon>Bacteria</taxon>
        <taxon>Pseudomonadati</taxon>
        <taxon>Planctomycetota</taxon>
        <taxon>Planctomycetia</taxon>
        <taxon>Pirellulales</taxon>
        <taxon>Lacipirellulaceae</taxon>
        <taxon>Botrimarina</taxon>
    </lineage>
</organism>
<evidence type="ECO:0000313" key="7">
    <source>
        <dbReference type="EMBL" id="QDV75586.1"/>
    </source>
</evidence>
<dbReference type="InterPro" id="IPR013780">
    <property type="entry name" value="Glyco_hydro_b"/>
</dbReference>
<evidence type="ECO:0000259" key="4">
    <source>
        <dbReference type="Pfam" id="PF10566"/>
    </source>
</evidence>
<evidence type="ECO:0000256" key="1">
    <source>
        <dbReference type="ARBA" id="ARBA00022801"/>
    </source>
</evidence>
<name>A0A518KCR6_9BACT</name>
<dbReference type="EC" id="3.2.1.22" evidence="7"/>
<dbReference type="PANTHER" id="PTHR35803">
    <property type="entry name" value="GLUCAN 1,4-ALPHA-GLUCOSIDASE SUSB-RELATED"/>
    <property type="match status" value="1"/>
</dbReference>
<dbReference type="Gene3D" id="3.20.20.70">
    <property type="entry name" value="Aldolase class I"/>
    <property type="match status" value="1"/>
</dbReference>
<keyword evidence="2 7" id="KW-0326">Glycosidase</keyword>
<evidence type="ECO:0000313" key="8">
    <source>
        <dbReference type="Proteomes" id="UP000316426"/>
    </source>
</evidence>
<evidence type="ECO:0000256" key="2">
    <source>
        <dbReference type="ARBA" id="ARBA00023295"/>
    </source>
</evidence>
<keyword evidence="8" id="KW-1185">Reference proteome</keyword>
<keyword evidence="3" id="KW-0732">Signal</keyword>
<dbReference type="AlphaFoldDB" id="A0A518KCR6"/>
<evidence type="ECO:0000259" key="6">
    <source>
        <dbReference type="Pfam" id="PF14509"/>
    </source>
</evidence>
<gene>
    <name evidence="7" type="ORF">Spa11_38050</name>
</gene>
<dbReference type="Gene3D" id="2.70.98.10">
    <property type="match status" value="1"/>
</dbReference>
<feature type="signal peptide" evidence="3">
    <location>
        <begin position="1"/>
        <end position="25"/>
    </location>
</feature>
<feature type="domain" description="Glycosyl-hydrolase 97 catalytic" evidence="4">
    <location>
        <begin position="334"/>
        <end position="456"/>
    </location>
</feature>
<dbReference type="InterPro" id="IPR013785">
    <property type="entry name" value="Aldolase_TIM"/>
</dbReference>
<dbReference type="InterPro" id="IPR029486">
    <property type="entry name" value="GH97_N"/>
</dbReference>
<dbReference type="Proteomes" id="UP000316426">
    <property type="component" value="Chromosome"/>
</dbReference>
<sequence length="662" mass="73152" precursor="true">MLDWARLTRGVVCLACCFVAVSCAAAERVLEVASPDGRVALAVSLDDDGAPSYTVSYDGKSVVRRSQLGVVCADGDYSRGLRRVECSDVIVDRQRYELLTGPTSRIDHLLHRKTVRFANADGNEVLIDGVASDEGAAFRYRFEKPTGERREVLRERTSFRFTTRAKGWLTPYHVAGEHTPNDEDYFFRVAVGDPPIESRAKPAGWAMPALIEPSTSGPAVLLCESGDVGDFCGSHLVNGAEPGSYEIAFAAADETHQAPKSVPFSATPASTTPWALPWRVILVGEPRDFVTATLVTDVASPSRISDTSWIKPGRASWGWLSQHEGPYRREFFDKFTDLAAEYGWEYTTFDGGWWDVDLKETSQYARRQGVRPLIWMYSGDCYDAQHRREKLDHYKACGAAGVKIDFWATQLQQGMQAIRDTLQDAAERELVVVLHGCPTPRGWHRTWPNLLSCEAVLGMESYIYDNRYPEKVAELNCVLPFTRNVAGPMDVTPLRLAPLVDTQRTTTVAHELATPIVFTSGVIHYADGPEAYNALPAAAQTVLREAPARWDESRCLVGEPGKRVVVARRSGDDWFIAGLNGQDQHSEVELDLSPYADARTLVAITDDVEGRDLEIVEAPTVPAKWLHEVPGRGGFVLLLDWRDDQSTAAAEVDPMGSGATKR</sequence>
<dbReference type="EMBL" id="CP036349">
    <property type="protein sequence ID" value="QDV75586.1"/>
    <property type="molecule type" value="Genomic_DNA"/>
</dbReference>
<dbReference type="Gene3D" id="2.60.40.1180">
    <property type="entry name" value="Golgi alpha-mannosidase II"/>
    <property type="match status" value="1"/>
</dbReference>
<dbReference type="PANTHER" id="PTHR35803:SF2">
    <property type="entry name" value="RETAINING ALPHA-GALACTOSIDASE"/>
    <property type="match status" value="1"/>
</dbReference>
<feature type="chain" id="PRO_5021772835" evidence="3">
    <location>
        <begin position="26"/>
        <end position="662"/>
    </location>
</feature>
<dbReference type="KEGG" id="bmei:Spa11_38050"/>
<dbReference type="GO" id="GO:0030246">
    <property type="term" value="F:carbohydrate binding"/>
    <property type="evidence" value="ECO:0007669"/>
    <property type="project" value="InterPro"/>
</dbReference>
<dbReference type="InterPro" id="IPR019563">
    <property type="entry name" value="GH97_catalytic"/>
</dbReference>
<dbReference type="InterPro" id="IPR029483">
    <property type="entry name" value="GH97_C"/>
</dbReference>
<dbReference type="GO" id="GO:0004557">
    <property type="term" value="F:alpha-galactosidase activity"/>
    <property type="evidence" value="ECO:0007669"/>
    <property type="project" value="UniProtKB-EC"/>
</dbReference>
<dbReference type="Pfam" id="PF10566">
    <property type="entry name" value="Glyco_hydro_97"/>
    <property type="match status" value="1"/>
</dbReference>
<dbReference type="PROSITE" id="PS51257">
    <property type="entry name" value="PROKAR_LIPOPROTEIN"/>
    <property type="match status" value="1"/>
</dbReference>
<dbReference type="SUPFAM" id="SSF51445">
    <property type="entry name" value="(Trans)glycosidases"/>
    <property type="match status" value="1"/>
</dbReference>
<dbReference type="Pfam" id="PF14508">
    <property type="entry name" value="GH97_N"/>
    <property type="match status" value="1"/>
</dbReference>
<keyword evidence="1 7" id="KW-0378">Hydrolase</keyword>
<dbReference type="RefSeq" id="WP_145115050.1">
    <property type="nucleotide sequence ID" value="NZ_CP036349.1"/>
</dbReference>
<dbReference type="InterPro" id="IPR014718">
    <property type="entry name" value="GH-type_carb-bd"/>
</dbReference>
<dbReference type="Pfam" id="PF14509">
    <property type="entry name" value="GH97_C"/>
    <property type="match status" value="1"/>
</dbReference>
<dbReference type="InterPro" id="IPR017853">
    <property type="entry name" value="GH"/>
</dbReference>
<proteinExistence type="predicted"/>